<feature type="chain" id="PRO_5012368762" description="GLPGLI family protein" evidence="2">
    <location>
        <begin position="23"/>
        <end position="450"/>
    </location>
</feature>
<dbReference type="AlphaFoldDB" id="A0A1T4N9B0"/>
<proteinExistence type="predicted"/>
<evidence type="ECO:0000313" key="4">
    <source>
        <dbReference type="Proteomes" id="UP000190888"/>
    </source>
</evidence>
<dbReference type="RefSeq" id="WP_078831128.1">
    <property type="nucleotide sequence ID" value="NZ_FUWH01000004.1"/>
</dbReference>
<keyword evidence="2" id="KW-0732">Signal</keyword>
<dbReference type="Proteomes" id="UP000190888">
    <property type="component" value="Unassembled WGS sequence"/>
</dbReference>
<reference evidence="3 4" key="1">
    <citation type="submission" date="2017-02" db="EMBL/GenBank/DDBJ databases">
        <authorList>
            <person name="Peterson S.W."/>
        </authorList>
    </citation>
    <scope>NUCLEOTIDE SEQUENCE [LARGE SCALE GENOMIC DNA]</scope>
    <source>
        <strain evidence="3 4">DSM 22335</strain>
    </source>
</reference>
<keyword evidence="4" id="KW-1185">Reference proteome</keyword>
<name>A0A1T4N9B0_9BACT</name>
<dbReference type="STRING" id="413434.SAMN04488132_104150"/>
<feature type="region of interest" description="Disordered" evidence="1">
    <location>
        <begin position="274"/>
        <end position="295"/>
    </location>
</feature>
<sequence length="450" mass="49621">MKSMIRLLLLSGLIAISALLSAQSKDYKVETTQELFYEADSFQKGAAGNITVKITYDVFFGDATFKALAGRFKPGSYFYYGGKRYLMSILPAAVAEKIKLSSVDVCYDISSGGKTVVTNICKKQLMDFDMAGSPNWSQVFPGLNAQQAKDLYKAGFTIINLRITGVSMNYPSDISKYLNGASTSGPGNNTSSSGSSEVQWEAVRYYRKGDSLFIYHNNNVIEKFRICGTPATATPGRRPGTTYTGTDLSGINFPPPIYYNQQTGEIYIPGQVDTRNTAQQPGSNNNTSTSGNTAPASTVTIPLLSPYYDGNAIVWGTQLPSGKWKVVKRNTTIFSEVSRTDYENMKKESLLTMDKMDGDWDEPSGTFGKGRLSPKYPVKQPVGAGAAPGRFEPDYVKMIVVRVFDGSRYVDGIGQPGKKWLFMESNGFTFSIDETLFKEMISRQRKDVRY</sequence>
<evidence type="ECO:0000256" key="1">
    <source>
        <dbReference type="SAM" id="MobiDB-lite"/>
    </source>
</evidence>
<feature type="compositionally biased region" description="Low complexity" evidence="1">
    <location>
        <begin position="281"/>
        <end position="295"/>
    </location>
</feature>
<evidence type="ECO:0000256" key="2">
    <source>
        <dbReference type="SAM" id="SignalP"/>
    </source>
</evidence>
<evidence type="ECO:0000313" key="3">
    <source>
        <dbReference type="EMBL" id="SJZ75647.1"/>
    </source>
</evidence>
<protein>
    <recommendedName>
        <fullName evidence="5">GLPGLI family protein</fullName>
    </recommendedName>
</protein>
<organism evidence="3 4">
    <name type="scientific">Sediminibacterium ginsengisoli</name>
    <dbReference type="NCBI Taxonomy" id="413434"/>
    <lineage>
        <taxon>Bacteria</taxon>
        <taxon>Pseudomonadati</taxon>
        <taxon>Bacteroidota</taxon>
        <taxon>Chitinophagia</taxon>
        <taxon>Chitinophagales</taxon>
        <taxon>Chitinophagaceae</taxon>
        <taxon>Sediminibacterium</taxon>
    </lineage>
</organism>
<dbReference type="OrthoDB" id="10012868at2"/>
<dbReference type="EMBL" id="FUWH01000004">
    <property type="protein sequence ID" value="SJZ75647.1"/>
    <property type="molecule type" value="Genomic_DNA"/>
</dbReference>
<feature type="signal peptide" evidence="2">
    <location>
        <begin position="1"/>
        <end position="22"/>
    </location>
</feature>
<gene>
    <name evidence="3" type="ORF">SAMN04488132_104150</name>
</gene>
<accession>A0A1T4N9B0</accession>
<evidence type="ECO:0008006" key="5">
    <source>
        <dbReference type="Google" id="ProtNLM"/>
    </source>
</evidence>